<dbReference type="PANTHER" id="PTHR43214">
    <property type="entry name" value="TWO-COMPONENT RESPONSE REGULATOR"/>
    <property type="match status" value="1"/>
</dbReference>
<dbReference type="InterPro" id="IPR001789">
    <property type="entry name" value="Sig_transdc_resp-reg_receiver"/>
</dbReference>
<dbReference type="GO" id="GO:0006355">
    <property type="term" value="P:regulation of DNA-templated transcription"/>
    <property type="evidence" value="ECO:0007669"/>
    <property type="project" value="InterPro"/>
</dbReference>
<sequence>MPRQTPVAELRIVVADDHPVVLAGVKALIESSGDMIVVGEAGDGVTAARLATDLKPDVLVLDVSMPGLGGTKVAERLREAAPRTRILVHTVHEDVGYLRQMLELGVNGYILKRSSGDQLVRAIRFVAEGGVYIDPLIAGKLLGGPSQKQDIENRPGVELSERENEVLKLTAAGYSHKEIATQLNVSVKSVETYKARGMEKLGFQTRVELVRYASSKGWLDGS</sequence>
<dbReference type="EMBL" id="QNRK01000009">
    <property type="protein sequence ID" value="RBP14259.1"/>
    <property type="molecule type" value="Genomic_DNA"/>
</dbReference>
<dbReference type="InterPro" id="IPR000792">
    <property type="entry name" value="Tscrpt_reg_LuxR_C"/>
</dbReference>
<dbReference type="Pfam" id="PF00072">
    <property type="entry name" value="Response_reg"/>
    <property type="match status" value="1"/>
</dbReference>
<comment type="caution">
    <text evidence="6">The sequence shown here is derived from an EMBL/GenBank/DDBJ whole genome shotgun (WGS) entry which is preliminary data.</text>
</comment>
<evidence type="ECO:0000259" key="4">
    <source>
        <dbReference type="PROSITE" id="PS50043"/>
    </source>
</evidence>
<organism evidence="6 7">
    <name type="scientific">Roseiarcus fermentans</name>
    <dbReference type="NCBI Taxonomy" id="1473586"/>
    <lineage>
        <taxon>Bacteria</taxon>
        <taxon>Pseudomonadati</taxon>
        <taxon>Pseudomonadota</taxon>
        <taxon>Alphaproteobacteria</taxon>
        <taxon>Hyphomicrobiales</taxon>
        <taxon>Roseiarcaceae</taxon>
        <taxon>Roseiarcus</taxon>
    </lineage>
</organism>
<dbReference type="OrthoDB" id="3678174at2"/>
<dbReference type="InterPro" id="IPR016032">
    <property type="entry name" value="Sig_transdc_resp-reg_C-effctor"/>
</dbReference>
<dbReference type="Proteomes" id="UP000253529">
    <property type="component" value="Unassembled WGS sequence"/>
</dbReference>
<dbReference type="InterPro" id="IPR011006">
    <property type="entry name" value="CheY-like_superfamily"/>
</dbReference>
<dbReference type="Pfam" id="PF00196">
    <property type="entry name" value="GerE"/>
    <property type="match status" value="1"/>
</dbReference>
<accession>A0A366FKM3</accession>
<dbReference type="PRINTS" id="PR00038">
    <property type="entry name" value="HTHLUXR"/>
</dbReference>
<dbReference type="SMART" id="SM00448">
    <property type="entry name" value="REC"/>
    <property type="match status" value="1"/>
</dbReference>
<keyword evidence="2" id="KW-0238">DNA-binding</keyword>
<dbReference type="CDD" id="cd06170">
    <property type="entry name" value="LuxR_C_like"/>
    <property type="match status" value="1"/>
</dbReference>
<feature type="domain" description="Response regulatory" evidence="5">
    <location>
        <begin position="11"/>
        <end position="127"/>
    </location>
</feature>
<evidence type="ECO:0000256" key="2">
    <source>
        <dbReference type="ARBA" id="ARBA00023125"/>
    </source>
</evidence>
<proteinExistence type="predicted"/>
<evidence type="ECO:0000256" key="1">
    <source>
        <dbReference type="ARBA" id="ARBA00022553"/>
    </source>
</evidence>
<reference evidence="6 7" key="1">
    <citation type="submission" date="2018-06" db="EMBL/GenBank/DDBJ databases">
        <title>Genomic Encyclopedia of Type Strains, Phase IV (KMG-IV): sequencing the most valuable type-strain genomes for metagenomic binning, comparative biology and taxonomic classification.</title>
        <authorList>
            <person name="Goeker M."/>
        </authorList>
    </citation>
    <scope>NUCLEOTIDE SEQUENCE [LARGE SCALE GENOMIC DNA]</scope>
    <source>
        <strain evidence="6 7">DSM 24875</strain>
    </source>
</reference>
<protein>
    <submittedName>
        <fullName evidence="6">LuxR family two component transcriptional regulator</fullName>
    </submittedName>
</protein>
<name>A0A366FKM3_9HYPH</name>
<dbReference type="RefSeq" id="WP_113888954.1">
    <property type="nucleotide sequence ID" value="NZ_QNRK01000009.1"/>
</dbReference>
<dbReference type="PROSITE" id="PS50043">
    <property type="entry name" value="HTH_LUXR_2"/>
    <property type="match status" value="1"/>
</dbReference>
<dbReference type="SUPFAM" id="SSF52172">
    <property type="entry name" value="CheY-like"/>
    <property type="match status" value="1"/>
</dbReference>
<dbReference type="PANTHER" id="PTHR43214:SF43">
    <property type="entry name" value="TWO-COMPONENT RESPONSE REGULATOR"/>
    <property type="match status" value="1"/>
</dbReference>
<dbReference type="SMART" id="SM00421">
    <property type="entry name" value="HTH_LUXR"/>
    <property type="match status" value="1"/>
</dbReference>
<keyword evidence="1 3" id="KW-0597">Phosphoprotein</keyword>
<evidence type="ECO:0000313" key="7">
    <source>
        <dbReference type="Proteomes" id="UP000253529"/>
    </source>
</evidence>
<dbReference type="CDD" id="cd17535">
    <property type="entry name" value="REC_NarL-like"/>
    <property type="match status" value="1"/>
</dbReference>
<evidence type="ECO:0000313" key="6">
    <source>
        <dbReference type="EMBL" id="RBP14259.1"/>
    </source>
</evidence>
<dbReference type="SUPFAM" id="SSF46894">
    <property type="entry name" value="C-terminal effector domain of the bipartite response regulators"/>
    <property type="match status" value="1"/>
</dbReference>
<dbReference type="InterPro" id="IPR039420">
    <property type="entry name" value="WalR-like"/>
</dbReference>
<dbReference type="InterPro" id="IPR058245">
    <property type="entry name" value="NreC/VraR/RcsB-like_REC"/>
</dbReference>
<feature type="domain" description="HTH luxR-type" evidence="4">
    <location>
        <begin position="152"/>
        <end position="217"/>
    </location>
</feature>
<evidence type="ECO:0000259" key="5">
    <source>
        <dbReference type="PROSITE" id="PS50110"/>
    </source>
</evidence>
<gene>
    <name evidence="6" type="ORF">DFR50_10912</name>
</gene>
<dbReference type="PROSITE" id="PS50110">
    <property type="entry name" value="RESPONSE_REGULATORY"/>
    <property type="match status" value="1"/>
</dbReference>
<feature type="modified residue" description="4-aspartylphosphate" evidence="3">
    <location>
        <position position="62"/>
    </location>
</feature>
<keyword evidence="7" id="KW-1185">Reference proteome</keyword>
<evidence type="ECO:0000256" key="3">
    <source>
        <dbReference type="PROSITE-ProRule" id="PRU00169"/>
    </source>
</evidence>
<dbReference type="GO" id="GO:0003677">
    <property type="term" value="F:DNA binding"/>
    <property type="evidence" value="ECO:0007669"/>
    <property type="project" value="UniProtKB-KW"/>
</dbReference>
<dbReference type="GO" id="GO:0000160">
    <property type="term" value="P:phosphorelay signal transduction system"/>
    <property type="evidence" value="ECO:0007669"/>
    <property type="project" value="InterPro"/>
</dbReference>
<dbReference type="Gene3D" id="3.40.50.2300">
    <property type="match status" value="1"/>
</dbReference>
<dbReference type="AlphaFoldDB" id="A0A366FKM3"/>